<dbReference type="Proteomes" id="UP000215383">
    <property type="component" value="Chromosome 1"/>
</dbReference>
<dbReference type="Gene3D" id="3.40.1110.10">
    <property type="entry name" value="Calcium-transporting ATPase, cytoplasmic domain N"/>
    <property type="match status" value="1"/>
</dbReference>
<dbReference type="SFLD" id="SFLDF00027">
    <property type="entry name" value="p-type_atpase"/>
    <property type="match status" value="1"/>
</dbReference>
<dbReference type="eggNOG" id="COG2217">
    <property type="taxonomic scope" value="Bacteria"/>
</dbReference>
<comment type="subcellular location">
    <subcellularLocation>
        <location evidence="13">Cell membrane</location>
    </subcellularLocation>
    <subcellularLocation>
        <location evidence="1">Membrane</location>
        <topology evidence="1">Multi-pass membrane protein</topology>
    </subcellularLocation>
</comment>
<dbReference type="NCBIfam" id="TIGR01494">
    <property type="entry name" value="ATPase_P-type"/>
    <property type="match status" value="1"/>
</dbReference>
<dbReference type="Gene3D" id="3.30.70.100">
    <property type="match status" value="2"/>
</dbReference>
<dbReference type="InterPro" id="IPR023298">
    <property type="entry name" value="ATPase_P-typ_TM_dom_sf"/>
</dbReference>
<feature type="transmembrane region" description="Helical" evidence="13">
    <location>
        <begin position="776"/>
        <end position="795"/>
    </location>
</feature>
<dbReference type="Gene3D" id="2.70.150.10">
    <property type="entry name" value="Calcium-transporting ATPase, cytoplasmic transduction domain A"/>
    <property type="match status" value="1"/>
</dbReference>
<evidence type="ECO:0000256" key="8">
    <source>
        <dbReference type="ARBA" id="ARBA00022967"/>
    </source>
</evidence>
<keyword evidence="10 13" id="KW-0472">Membrane</keyword>
<keyword evidence="13" id="KW-1003">Cell membrane</keyword>
<keyword evidence="16" id="KW-1185">Reference proteome</keyword>
<reference evidence="15 16" key="1">
    <citation type="submission" date="2017-06" db="EMBL/GenBank/DDBJ databases">
        <authorList>
            <consortium name="Pathogen Informatics"/>
        </authorList>
    </citation>
    <scope>NUCLEOTIDE SEQUENCE [LARGE SCALE GENOMIC DNA]</scope>
    <source>
        <strain evidence="15 16">NCTC10570</strain>
    </source>
</reference>
<evidence type="ECO:0000256" key="7">
    <source>
        <dbReference type="ARBA" id="ARBA00022840"/>
    </source>
</evidence>
<feature type="domain" description="HMA" evidence="14">
    <location>
        <begin position="46"/>
        <end position="112"/>
    </location>
</feature>
<evidence type="ECO:0000256" key="12">
    <source>
        <dbReference type="ARBA" id="ARBA00049338"/>
    </source>
</evidence>
<dbReference type="PANTHER" id="PTHR48085">
    <property type="entry name" value="CADMIUM/ZINC-TRANSPORTING ATPASE HMA2-RELATED"/>
    <property type="match status" value="1"/>
</dbReference>
<dbReference type="InterPro" id="IPR051014">
    <property type="entry name" value="Cation_Transport_ATPase_IB"/>
</dbReference>
<comment type="catalytic activity">
    <reaction evidence="12">
        <text>Cd(2+)(in) + ATP + H2O = Cd(2+)(out) + ADP + phosphate + H(+)</text>
        <dbReference type="Rhea" id="RHEA:12132"/>
        <dbReference type="ChEBI" id="CHEBI:15377"/>
        <dbReference type="ChEBI" id="CHEBI:15378"/>
        <dbReference type="ChEBI" id="CHEBI:30616"/>
        <dbReference type="ChEBI" id="CHEBI:43474"/>
        <dbReference type="ChEBI" id="CHEBI:48775"/>
        <dbReference type="ChEBI" id="CHEBI:456216"/>
        <dbReference type="EC" id="7.2.2.21"/>
    </reaction>
</comment>
<dbReference type="SUPFAM" id="SSF81653">
    <property type="entry name" value="Calcium ATPase, transduction domain A"/>
    <property type="match status" value="1"/>
</dbReference>
<feature type="transmembrane region" description="Helical" evidence="13">
    <location>
        <begin position="241"/>
        <end position="258"/>
    </location>
</feature>
<dbReference type="GO" id="GO:0005886">
    <property type="term" value="C:plasma membrane"/>
    <property type="evidence" value="ECO:0007669"/>
    <property type="project" value="UniProtKB-SubCell"/>
</dbReference>
<dbReference type="InterPro" id="IPR023214">
    <property type="entry name" value="HAD_sf"/>
</dbReference>
<dbReference type="Pfam" id="PF00122">
    <property type="entry name" value="E1-E2_ATPase"/>
    <property type="match status" value="1"/>
</dbReference>
<dbReference type="InterPro" id="IPR036412">
    <property type="entry name" value="HAD-like_sf"/>
</dbReference>
<accession>A0A239U0K7</accession>
<organism evidence="15 16">
    <name type="scientific">Megamonas hypermegale</name>
    <dbReference type="NCBI Taxonomy" id="158847"/>
    <lineage>
        <taxon>Bacteria</taxon>
        <taxon>Bacillati</taxon>
        <taxon>Bacillota</taxon>
        <taxon>Negativicutes</taxon>
        <taxon>Selenomonadales</taxon>
        <taxon>Selenomonadaceae</taxon>
        <taxon>Megamonas</taxon>
    </lineage>
</organism>
<evidence type="ECO:0000256" key="6">
    <source>
        <dbReference type="ARBA" id="ARBA00022741"/>
    </source>
</evidence>
<keyword evidence="7 13" id="KW-0067">ATP-binding</keyword>
<dbReference type="GO" id="GO:0008551">
    <property type="term" value="F:P-type cadmium transporter activity"/>
    <property type="evidence" value="ECO:0007669"/>
    <property type="project" value="UniProtKB-EC"/>
</dbReference>
<dbReference type="InterPro" id="IPR018303">
    <property type="entry name" value="ATPase_P-typ_P_site"/>
</dbReference>
<dbReference type="GO" id="GO:0046872">
    <property type="term" value="F:metal ion binding"/>
    <property type="evidence" value="ECO:0007669"/>
    <property type="project" value="UniProtKB-KW"/>
</dbReference>
<evidence type="ECO:0000313" key="16">
    <source>
        <dbReference type="Proteomes" id="UP000215383"/>
    </source>
</evidence>
<dbReference type="NCBIfam" id="TIGR01512">
    <property type="entry name" value="ATPase-IB2_Cd"/>
    <property type="match status" value="1"/>
</dbReference>
<evidence type="ECO:0000259" key="14">
    <source>
        <dbReference type="PROSITE" id="PS50846"/>
    </source>
</evidence>
<evidence type="ECO:0000256" key="11">
    <source>
        <dbReference type="ARBA" id="ARBA00039103"/>
    </source>
</evidence>
<dbReference type="SFLD" id="SFLDG00002">
    <property type="entry name" value="C1.7:_P-type_atpase_like"/>
    <property type="match status" value="1"/>
</dbReference>
<evidence type="ECO:0000256" key="4">
    <source>
        <dbReference type="ARBA" id="ARBA00022692"/>
    </source>
</evidence>
<keyword evidence="9 13" id="KW-1133">Transmembrane helix</keyword>
<dbReference type="PROSITE" id="PS50846">
    <property type="entry name" value="HMA_2"/>
    <property type="match status" value="2"/>
</dbReference>
<feature type="domain" description="HMA" evidence="14">
    <location>
        <begin position="126"/>
        <end position="192"/>
    </location>
</feature>
<evidence type="ECO:0000256" key="5">
    <source>
        <dbReference type="ARBA" id="ARBA00022723"/>
    </source>
</evidence>
<dbReference type="InterPro" id="IPR027256">
    <property type="entry name" value="P-typ_ATPase_IB"/>
</dbReference>
<dbReference type="PROSITE" id="PS00154">
    <property type="entry name" value="ATPASE_E1_E2"/>
    <property type="match status" value="1"/>
</dbReference>
<dbReference type="GO" id="GO:0005524">
    <property type="term" value="F:ATP binding"/>
    <property type="evidence" value="ECO:0007669"/>
    <property type="project" value="UniProtKB-UniRule"/>
</dbReference>
<dbReference type="SFLD" id="SFLDS00003">
    <property type="entry name" value="Haloacid_Dehalogenase"/>
    <property type="match status" value="1"/>
</dbReference>
<dbReference type="InterPro" id="IPR059000">
    <property type="entry name" value="ATPase_P-type_domA"/>
</dbReference>
<feature type="transmembrane region" description="Helical" evidence="13">
    <location>
        <begin position="440"/>
        <end position="462"/>
    </location>
</feature>
<evidence type="ECO:0000256" key="10">
    <source>
        <dbReference type="ARBA" id="ARBA00023136"/>
    </source>
</evidence>
<evidence type="ECO:0000256" key="2">
    <source>
        <dbReference type="ARBA" id="ARBA00006024"/>
    </source>
</evidence>
<dbReference type="AlphaFoldDB" id="A0A239U0K7"/>
<dbReference type="PRINTS" id="PR00119">
    <property type="entry name" value="CATATPASE"/>
</dbReference>
<feature type="transmembrane region" description="Helical" evidence="13">
    <location>
        <begin position="801"/>
        <end position="820"/>
    </location>
</feature>
<dbReference type="Pfam" id="PF00702">
    <property type="entry name" value="Hydrolase"/>
    <property type="match status" value="1"/>
</dbReference>
<sequence length="823" mass="90357">MTTSDSCSLHDKNLNTHNHSTHEHHCNCCHHEDDNTHHEANFHEYQQKIYKIDNIDCANCAAKIETKLNELPEIEHASLTFLTKQLKITAKNPDELLDTITKIANTIEPGVTITPFQNNAIPSGYVEKIYTIDNIDCANCAAKIEHKLNELPEVYNATLTFATKQLKIVAKNPDELLPTMRKIANSVEPGTTITLRSENKKSIDTQDTNFFNKKNIAIAEIIIGAILFVIGEFTDLVPDKFSLYLYIIAYLILGWKIIKTAITNLFRGNVFDENFLMSIATLGAFGIKEYPEAVGVMLFYRIGEYFEERATEKSRSQIMEAVDLRPETVNLIKDDKIISLPAEKVQVNDIILVRAGDRIPVDGTVIEGESRLDTSPVTGEPVPIKISPNSHVTSGCLNISGVIKMRVDKILSESMVSRILQSVENAAANKPKIDRFITRFARIYTPIVVAIAAITAIIPSLITGNWEYWIYTALTFLVISCPCALVLSVPLAFFSGIGRGSRQGILFKGGLAIEALKNIKTIVMDKTGTITEGSFKVKEINPTEKHSAKELLSYCASAEKFSTHPIATSIVNEAINQQITLQTAQENQEIAGEGLVCKINNQNILCGNKRLMKRFNIALPDDIKNSASTEIFIAINNEYAGSIIIGDTIKKDAKTTIQKLKSLGLVTAMLTGDNEHTAHAVANEVGIDKVHAKLLPDGKLEKLSSLRSEYGNVFFVGDGINDAPILAGADVGAAMGSGADAAIEAADVVFMNSKVHSILQAINISRDTLKIAWQNVVFAIAVKVLIMVLGLAGYASMWAAVFADTGVAMICILNSIRILYKKY</sequence>
<keyword evidence="8" id="KW-1278">Translocase</keyword>
<dbReference type="PROSITE" id="PS01229">
    <property type="entry name" value="COF_2"/>
    <property type="match status" value="1"/>
</dbReference>
<dbReference type="NCBIfam" id="TIGR01525">
    <property type="entry name" value="ATPase-IB_hvy"/>
    <property type="match status" value="1"/>
</dbReference>
<dbReference type="EC" id="7.2.2.21" evidence="11"/>
<dbReference type="SUPFAM" id="SSF55008">
    <property type="entry name" value="HMA, heavy metal-associated domain"/>
    <property type="match status" value="2"/>
</dbReference>
<name>A0A239U0K7_9FIRM</name>
<keyword evidence="15" id="KW-0378">Hydrolase</keyword>
<protein>
    <recommendedName>
        <fullName evidence="11">Cd(2+)-exporting ATPase</fullName>
        <ecNumber evidence="11">7.2.2.21</ecNumber>
    </recommendedName>
</protein>
<keyword evidence="3" id="KW-0104">Cadmium</keyword>
<dbReference type="InterPro" id="IPR023299">
    <property type="entry name" value="ATPase_P-typ_cyto_dom_N"/>
</dbReference>
<dbReference type="RefSeq" id="WP_081654863.1">
    <property type="nucleotide sequence ID" value="NZ_LT906446.1"/>
</dbReference>
<keyword evidence="4 13" id="KW-0812">Transmembrane</keyword>
<evidence type="ECO:0000256" key="3">
    <source>
        <dbReference type="ARBA" id="ARBA00022539"/>
    </source>
</evidence>
<evidence type="ECO:0000256" key="1">
    <source>
        <dbReference type="ARBA" id="ARBA00004141"/>
    </source>
</evidence>
<dbReference type="InterPro" id="IPR001757">
    <property type="entry name" value="P_typ_ATPase"/>
</dbReference>
<dbReference type="Gene3D" id="3.40.50.1000">
    <property type="entry name" value="HAD superfamily/HAD-like"/>
    <property type="match status" value="1"/>
</dbReference>
<feature type="transmembrane region" description="Helical" evidence="13">
    <location>
        <begin position="216"/>
        <end position="235"/>
    </location>
</feature>
<keyword evidence="6 13" id="KW-0547">Nucleotide-binding</keyword>
<evidence type="ECO:0000313" key="15">
    <source>
        <dbReference type="EMBL" id="SNV02503.1"/>
    </source>
</evidence>
<dbReference type="Pfam" id="PF00403">
    <property type="entry name" value="HMA"/>
    <property type="match status" value="2"/>
</dbReference>
<dbReference type="InterPro" id="IPR006121">
    <property type="entry name" value="HMA_dom"/>
</dbReference>
<keyword evidence="5 13" id="KW-0479">Metal-binding</keyword>
<dbReference type="SUPFAM" id="SSF56784">
    <property type="entry name" value="HAD-like"/>
    <property type="match status" value="1"/>
</dbReference>
<dbReference type="CDD" id="cd00371">
    <property type="entry name" value="HMA"/>
    <property type="match status" value="2"/>
</dbReference>
<dbReference type="SUPFAM" id="SSF81665">
    <property type="entry name" value="Calcium ATPase, transmembrane domain M"/>
    <property type="match status" value="1"/>
</dbReference>
<dbReference type="PANTHER" id="PTHR48085:SF5">
    <property type="entry name" value="CADMIUM_ZINC-TRANSPORTING ATPASE HMA4-RELATED"/>
    <property type="match status" value="1"/>
</dbReference>
<dbReference type="GeneID" id="78507612"/>
<dbReference type="EMBL" id="LT906446">
    <property type="protein sequence ID" value="SNV02503.1"/>
    <property type="molecule type" value="Genomic_DNA"/>
</dbReference>
<gene>
    <name evidence="15" type="primary">cadA_3</name>
    <name evidence="15" type="ORF">SAMEA4364220_01617</name>
</gene>
<evidence type="ECO:0000256" key="13">
    <source>
        <dbReference type="RuleBase" id="RU362081"/>
    </source>
</evidence>
<comment type="similarity">
    <text evidence="2 13">Belongs to the cation transport ATPase (P-type) (TC 3.A.3) family. Type IB subfamily.</text>
</comment>
<dbReference type="InterPro" id="IPR044492">
    <property type="entry name" value="P_typ_ATPase_HD_dom"/>
</dbReference>
<evidence type="ECO:0000256" key="9">
    <source>
        <dbReference type="ARBA" id="ARBA00022989"/>
    </source>
</evidence>
<dbReference type="InterPro" id="IPR036163">
    <property type="entry name" value="HMA_dom_sf"/>
</dbReference>
<dbReference type="GO" id="GO:0016887">
    <property type="term" value="F:ATP hydrolysis activity"/>
    <property type="evidence" value="ECO:0007669"/>
    <property type="project" value="InterPro"/>
</dbReference>
<proteinExistence type="inferred from homology"/>
<dbReference type="PRINTS" id="PR00941">
    <property type="entry name" value="CDATPASE"/>
</dbReference>
<dbReference type="InterPro" id="IPR008250">
    <property type="entry name" value="ATPase_P-typ_transduc_dom_A_sf"/>
</dbReference>
<feature type="transmembrane region" description="Helical" evidence="13">
    <location>
        <begin position="468"/>
        <end position="494"/>
    </location>
</feature>
<dbReference type="NCBIfam" id="TIGR01511">
    <property type="entry name" value="ATPase-IB1_Cu"/>
    <property type="match status" value="1"/>
</dbReference>